<keyword evidence="1" id="KW-0479">Metal-binding</keyword>
<evidence type="ECO:0000256" key="1">
    <source>
        <dbReference type="ARBA" id="ARBA00022723"/>
    </source>
</evidence>
<dbReference type="SUPFAM" id="SSF51182">
    <property type="entry name" value="RmlC-like cupins"/>
    <property type="match status" value="1"/>
</dbReference>
<dbReference type="Gene3D" id="2.60.120.10">
    <property type="entry name" value="Jelly Rolls"/>
    <property type="match status" value="1"/>
</dbReference>
<dbReference type="GO" id="GO:0046872">
    <property type="term" value="F:metal ion binding"/>
    <property type="evidence" value="ECO:0007669"/>
    <property type="project" value="UniProtKB-KW"/>
</dbReference>
<dbReference type="EMBL" id="DVMH01000019">
    <property type="protein sequence ID" value="HIU10251.1"/>
    <property type="molecule type" value="Genomic_DNA"/>
</dbReference>
<sequence length="108" mass="11821">MLKFAEMPDTVLQNFNGGDGVVSAKIFKDDKVRIMRATIQQGCSIGQHTHTTNCEVVYVLSGQANCLIDGREEIVRAGECHYCPKGSSHSVKNIMPEPLEAVCVVPEQ</sequence>
<dbReference type="PANTHER" id="PTHR35848">
    <property type="entry name" value="OXALATE-BINDING PROTEIN"/>
    <property type="match status" value="1"/>
</dbReference>
<dbReference type="Proteomes" id="UP000824124">
    <property type="component" value="Unassembled WGS sequence"/>
</dbReference>
<dbReference type="AlphaFoldDB" id="A0A9D1HJ55"/>
<dbReference type="InterPro" id="IPR011051">
    <property type="entry name" value="RmlC_Cupin_sf"/>
</dbReference>
<comment type="caution">
    <text evidence="3">The sequence shown here is derived from an EMBL/GenBank/DDBJ whole genome shotgun (WGS) entry which is preliminary data.</text>
</comment>
<feature type="domain" description="Cupin type-2" evidence="2">
    <location>
        <begin position="36"/>
        <end position="105"/>
    </location>
</feature>
<name>A0A9D1HJ55_9FIRM</name>
<dbReference type="InterPro" id="IPR013096">
    <property type="entry name" value="Cupin_2"/>
</dbReference>
<gene>
    <name evidence="3" type="ORF">IAB00_03255</name>
</gene>
<proteinExistence type="predicted"/>
<organism evidence="3 4">
    <name type="scientific">Candidatus Avidehalobacter gallistercoris</name>
    <dbReference type="NCBI Taxonomy" id="2840694"/>
    <lineage>
        <taxon>Bacteria</taxon>
        <taxon>Bacillati</taxon>
        <taxon>Bacillota</taxon>
        <taxon>Clostridia</taxon>
        <taxon>Eubacteriales</taxon>
        <taxon>Peptococcaceae</taxon>
        <taxon>Peptococcaceae incertae sedis</taxon>
        <taxon>Candidatus Avidehalobacter</taxon>
    </lineage>
</organism>
<dbReference type="InterPro" id="IPR051610">
    <property type="entry name" value="GPI/OXD"/>
</dbReference>
<evidence type="ECO:0000313" key="3">
    <source>
        <dbReference type="EMBL" id="HIU10251.1"/>
    </source>
</evidence>
<reference evidence="3" key="2">
    <citation type="journal article" date="2021" name="PeerJ">
        <title>Extensive microbial diversity within the chicken gut microbiome revealed by metagenomics and culture.</title>
        <authorList>
            <person name="Gilroy R."/>
            <person name="Ravi A."/>
            <person name="Getino M."/>
            <person name="Pursley I."/>
            <person name="Horton D.L."/>
            <person name="Alikhan N.F."/>
            <person name="Baker D."/>
            <person name="Gharbi K."/>
            <person name="Hall N."/>
            <person name="Watson M."/>
            <person name="Adriaenssens E.M."/>
            <person name="Foster-Nyarko E."/>
            <person name="Jarju S."/>
            <person name="Secka A."/>
            <person name="Antonio M."/>
            <person name="Oren A."/>
            <person name="Chaudhuri R.R."/>
            <person name="La Ragione R."/>
            <person name="Hildebrand F."/>
            <person name="Pallen M.J."/>
        </authorList>
    </citation>
    <scope>NUCLEOTIDE SEQUENCE</scope>
    <source>
        <strain evidence="3">2830</strain>
    </source>
</reference>
<accession>A0A9D1HJ55</accession>
<dbReference type="Pfam" id="PF07883">
    <property type="entry name" value="Cupin_2"/>
    <property type="match status" value="1"/>
</dbReference>
<dbReference type="PANTHER" id="PTHR35848:SF6">
    <property type="entry name" value="CUPIN TYPE-2 DOMAIN-CONTAINING PROTEIN"/>
    <property type="match status" value="1"/>
</dbReference>
<dbReference type="InterPro" id="IPR014710">
    <property type="entry name" value="RmlC-like_jellyroll"/>
</dbReference>
<reference evidence="3" key="1">
    <citation type="submission" date="2020-10" db="EMBL/GenBank/DDBJ databases">
        <authorList>
            <person name="Gilroy R."/>
        </authorList>
    </citation>
    <scope>NUCLEOTIDE SEQUENCE</scope>
    <source>
        <strain evidence="3">2830</strain>
    </source>
</reference>
<evidence type="ECO:0000313" key="4">
    <source>
        <dbReference type="Proteomes" id="UP000824124"/>
    </source>
</evidence>
<protein>
    <submittedName>
        <fullName evidence="3">Cupin domain-containing protein</fullName>
    </submittedName>
</protein>
<evidence type="ECO:0000259" key="2">
    <source>
        <dbReference type="Pfam" id="PF07883"/>
    </source>
</evidence>